<dbReference type="Proteomes" id="UP000324222">
    <property type="component" value="Unassembled WGS sequence"/>
</dbReference>
<feature type="compositionally biased region" description="Pro residues" evidence="1">
    <location>
        <begin position="24"/>
        <end position="34"/>
    </location>
</feature>
<keyword evidence="3" id="KW-1185">Reference proteome</keyword>
<dbReference type="AlphaFoldDB" id="A0A5B7FN13"/>
<proteinExistence type="predicted"/>
<evidence type="ECO:0000313" key="3">
    <source>
        <dbReference type="Proteomes" id="UP000324222"/>
    </source>
</evidence>
<organism evidence="2 3">
    <name type="scientific">Portunus trituberculatus</name>
    <name type="common">Swimming crab</name>
    <name type="synonym">Neptunus trituberculatus</name>
    <dbReference type="NCBI Taxonomy" id="210409"/>
    <lineage>
        <taxon>Eukaryota</taxon>
        <taxon>Metazoa</taxon>
        <taxon>Ecdysozoa</taxon>
        <taxon>Arthropoda</taxon>
        <taxon>Crustacea</taxon>
        <taxon>Multicrustacea</taxon>
        <taxon>Malacostraca</taxon>
        <taxon>Eumalacostraca</taxon>
        <taxon>Eucarida</taxon>
        <taxon>Decapoda</taxon>
        <taxon>Pleocyemata</taxon>
        <taxon>Brachyura</taxon>
        <taxon>Eubrachyura</taxon>
        <taxon>Portunoidea</taxon>
        <taxon>Portunidae</taxon>
        <taxon>Portuninae</taxon>
        <taxon>Portunus</taxon>
    </lineage>
</organism>
<feature type="region of interest" description="Disordered" evidence="1">
    <location>
        <begin position="1"/>
        <end position="35"/>
    </location>
</feature>
<reference evidence="2 3" key="1">
    <citation type="submission" date="2019-05" db="EMBL/GenBank/DDBJ databases">
        <title>Another draft genome of Portunus trituberculatus and its Hox gene families provides insights of decapod evolution.</title>
        <authorList>
            <person name="Jeong J.-H."/>
            <person name="Song I."/>
            <person name="Kim S."/>
            <person name="Choi T."/>
            <person name="Kim D."/>
            <person name="Ryu S."/>
            <person name="Kim W."/>
        </authorList>
    </citation>
    <scope>NUCLEOTIDE SEQUENCE [LARGE SCALE GENOMIC DNA]</scope>
    <source>
        <tissue evidence="2">Muscle</tissue>
    </source>
</reference>
<evidence type="ECO:0000313" key="2">
    <source>
        <dbReference type="EMBL" id="MPC46916.1"/>
    </source>
</evidence>
<sequence>MAHKRKPCSAAKLSPRRWRGCNLPRPPTSPPACPPARMTVARPSSFTSPSLPSMVGVTLHALFFQDNE</sequence>
<dbReference type="EMBL" id="VSRR010007449">
    <property type="protein sequence ID" value="MPC46916.1"/>
    <property type="molecule type" value="Genomic_DNA"/>
</dbReference>
<evidence type="ECO:0000256" key="1">
    <source>
        <dbReference type="SAM" id="MobiDB-lite"/>
    </source>
</evidence>
<comment type="caution">
    <text evidence="2">The sequence shown here is derived from an EMBL/GenBank/DDBJ whole genome shotgun (WGS) entry which is preliminary data.</text>
</comment>
<gene>
    <name evidence="2" type="ORF">E2C01_040647</name>
</gene>
<protein>
    <submittedName>
        <fullName evidence="2">Uncharacterized protein</fullName>
    </submittedName>
</protein>
<accession>A0A5B7FN13</accession>
<name>A0A5B7FN13_PORTR</name>